<keyword evidence="10 14" id="KW-0479">Metal-binding</keyword>
<evidence type="ECO:0000256" key="9">
    <source>
        <dbReference type="ARBA" id="ARBA00022722"/>
    </source>
</evidence>
<dbReference type="GO" id="GO:0006298">
    <property type="term" value="P:mismatch repair"/>
    <property type="evidence" value="ECO:0007669"/>
    <property type="project" value="TreeGrafter"/>
</dbReference>
<keyword evidence="13 14" id="KW-0464">Manganese</keyword>
<evidence type="ECO:0000256" key="14">
    <source>
        <dbReference type="HAMAP-Rule" id="MF_00052"/>
    </source>
</evidence>
<keyword evidence="12 14" id="KW-0378">Hydrolase</keyword>
<comment type="similarity">
    <text evidence="5 14 16">Belongs to the RNase HII family.</text>
</comment>
<dbReference type="Proteomes" id="UP000230405">
    <property type="component" value="Unassembled WGS sequence"/>
</dbReference>
<comment type="subcellular location">
    <subcellularLocation>
        <location evidence="4 14">Cytoplasm</location>
    </subcellularLocation>
</comment>
<evidence type="ECO:0000256" key="8">
    <source>
        <dbReference type="ARBA" id="ARBA00022490"/>
    </source>
</evidence>
<dbReference type="GO" id="GO:0005737">
    <property type="term" value="C:cytoplasm"/>
    <property type="evidence" value="ECO:0007669"/>
    <property type="project" value="UniProtKB-SubCell"/>
</dbReference>
<feature type="binding site" evidence="14 15">
    <location>
        <position position="34"/>
    </location>
    <ligand>
        <name>a divalent metal cation</name>
        <dbReference type="ChEBI" id="CHEBI:60240"/>
    </ligand>
</feature>
<dbReference type="InterPro" id="IPR022898">
    <property type="entry name" value="RNase_HII"/>
</dbReference>
<keyword evidence="11 14" id="KW-0255">Endonuclease</keyword>
<evidence type="ECO:0000256" key="2">
    <source>
        <dbReference type="ARBA" id="ARBA00001946"/>
    </source>
</evidence>
<dbReference type="InterPro" id="IPR036397">
    <property type="entry name" value="RNaseH_sf"/>
</dbReference>
<dbReference type="InterPro" id="IPR024567">
    <property type="entry name" value="RNase_HII/HIII_dom"/>
</dbReference>
<dbReference type="GO" id="GO:0043137">
    <property type="term" value="P:DNA replication, removal of RNA primer"/>
    <property type="evidence" value="ECO:0007669"/>
    <property type="project" value="TreeGrafter"/>
</dbReference>
<organism evidence="18 19">
    <name type="scientific">Candidatus Komeilibacteria bacterium CG_4_10_14_0_2_um_filter_37_10</name>
    <dbReference type="NCBI Taxonomy" id="1974470"/>
    <lineage>
        <taxon>Bacteria</taxon>
        <taxon>Candidatus Komeiliibacteriota</taxon>
    </lineage>
</organism>
<dbReference type="EMBL" id="PFPO01000061">
    <property type="protein sequence ID" value="PIZ98832.1"/>
    <property type="molecule type" value="Genomic_DNA"/>
</dbReference>
<name>A0A2M7VEE3_9BACT</name>
<dbReference type="PANTHER" id="PTHR10954:SF18">
    <property type="entry name" value="RIBONUCLEASE HII"/>
    <property type="match status" value="1"/>
</dbReference>
<dbReference type="PANTHER" id="PTHR10954">
    <property type="entry name" value="RIBONUCLEASE H2 SUBUNIT A"/>
    <property type="match status" value="1"/>
</dbReference>
<dbReference type="NCBIfam" id="NF000595">
    <property type="entry name" value="PRK00015.1-3"/>
    <property type="match status" value="1"/>
</dbReference>
<sequence>MLIINHLDYQCGFFIHWRYNELMKDKKIIAGVDEVGRGAWAGPIVAAAVIFKNNLSVALQDSKKLTASRRQSLEKIIKENSYWAVVSISNKQIDRIGIQQANVLVMQKAIAKLKKKPTLILADMVRRGRFDIAYQFIIKGDEKIQQISAASIIAKVYRDRLMQQQHRRYPQYDFQHNVGYGTVKHQKGLKKYGPCVLHRTSYRPVQERLAK</sequence>
<proteinExistence type="inferred from homology"/>
<evidence type="ECO:0000313" key="19">
    <source>
        <dbReference type="Proteomes" id="UP000230405"/>
    </source>
</evidence>
<dbReference type="Gene3D" id="3.30.420.10">
    <property type="entry name" value="Ribonuclease H-like superfamily/Ribonuclease H"/>
    <property type="match status" value="1"/>
</dbReference>
<dbReference type="InterPro" id="IPR012337">
    <property type="entry name" value="RNaseH-like_sf"/>
</dbReference>
<dbReference type="Pfam" id="PF01351">
    <property type="entry name" value="RNase_HII"/>
    <property type="match status" value="1"/>
</dbReference>
<dbReference type="AlphaFoldDB" id="A0A2M7VEE3"/>
<evidence type="ECO:0000256" key="12">
    <source>
        <dbReference type="ARBA" id="ARBA00022801"/>
    </source>
</evidence>
<evidence type="ECO:0000256" key="1">
    <source>
        <dbReference type="ARBA" id="ARBA00000077"/>
    </source>
</evidence>
<evidence type="ECO:0000256" key="13">
    <source>
        <dbReference type="ARBA" id="ARBA00023211"/>
    </source>
</evidence>
<comment type="catalytic activity">
    <reaction evidence="1 14 15 16">
        <text>Endonucleolytic cleavage to 5'-phosphomonoester.</text>
        <dbReference type="EC" id="3.1.26.4"/>
    </reaction>
</comment>
<comment type="cofactor">
    <cofactor evidence="2">
        <name>Mg(2+)</name>
        <dbReference type="ChEBI" id="CHEBI:18420"/>
    </cofactor>
</comment>
<dbReference type="GO" id="GO:0004523">
    <property type="term" value="F:RNA-DNA hybrid ribonuclease activity"/>
    <property type="evidence" value="ECO:0007669"/>
    <property type="project" value="UniProtKB-UniRule"/>
</dbReference>
<feature type="domain" description="RNase H type-2" evidence="17">
    <location>
        <begin position="27"/>
        <end position="211"/>
    </location>
</feature>
<dbReference type="GO" id="GO:0032299">
    <property type="term" value="C:ribonuclease H2 complex"/>
    <property type="evidence" value="ECO:0007669"/>
    <property type="project" value="TreeGrafter"/>
</dbReference>
<evidence type="ECO:0000256" key="11">
    <source>
        <dbReference type="ARBA" id="ARBA00022759"/>
    </source>
</evidence>
<dbReference type="GO" id="GO:0003723">
    <property type="term" value="F:RNA binding"/>
    <property type="evidence" value="ECO:0007669"/>
    <property type="project" value="UniProtKB-UniRule"/>
</dbReference>
<feature type="binding site" evidence="14 15">
    <location>
        <position position="123"/>
    </location>
    <ligand>
        <name>a divalent metal cation</name>
        <dbReference type="ChEBI" id="CHEBI:60240"/>
    </ligand>
</feature>
<comment type="function">
    <text evidence="3 14 16">Endonuclease that specifically degrades the RNA of RNA-DNA hybrids.</text>
</comment>
<dbReference type="GO" id="GO:0030145">
    <property type="term" value="F:manganese ion binding"/>
    <property type="evidence" value="ECO:0007669"/>
    <property type="project" value="UniProtKB-UniRule"/>
</dbReference>
<feature type="binding site" evidence="14 15">
    <location>
        <position position="33"/>
    </location>
    <ligand>
        <name>a divalent metal cation</name>
        <dbReference type="ChEBI" id="CHEBI:60240"/>
    </ligand>
</feature>
<keyword evidence="8 14" id="KW-0963">Cytoplasm</keyword>
<evidence type="ECO:0000256" key="16">
    <source>
        <dbReference type="RuleBase" id="RU003515"/>
    </source>
</evidence>
<accession>A0A2M7VEE3</accession>
<gene>
    <name evidence="14" type="primary">rnhB</name>
    <name evidence="18" type="ORF">COX77_03315</name>
</gene>
<dbReference type="EC" id="3.1.26.4" evidence="6 14"/>
<evidence type="ECO:0000256" key="7">
    <source>
        <dbReference type="ARBA" id="ARBA00019179"/>
    </source>
</evidence>
<evidence type="ECO:0000256" key="15">
    <source>
        <dbReference type="PROSITE-ProRule" id="PRU01319"/>
    </source>
</evidence>
<evidence type="ECO:0000256" key="3">
    <source>
        <dbReference type="ARBA" id="ARBA00004065"/>
    </source>
</evidence>
<evidence type="ECO:0000256" key="10">
    <source>
        <dbReference type="ARBA" id="ARBA00022723"/>
    </source>
</evidence>
<comment type="cofactor">
    <cofactor evidence="14 15">
        <name>Mn(2+)</name>
        <dbReference type="ChEBI" id="CHEBI:29035"/>
    </cofactor>
    <cofactor evidence="14 15">
        <name>Mg(2+)</name>
        <dbReference type="ChEBI" id="CHEBI:18420"/>
    </cofactor>
    <text evidence="14 15">Manganese or magnesium. Binds 1 divalent metal ion per monomer in the absence of substrate. May bind a second metal ion after substrate binding.</text>
</comment>
<dbReference type="PROSITE" id="PS51975">
    <property type="entry name" value="RNASE_H_2"/>
    <property type="match status" value="1"/>
</dbReference>
<comment type="caution">
    <text evidence="18">The sequence shown here is derived from an EMBL/GenBank/DDBJ whole genome shotgun (WGS) entry which is preliminary data.</text>
</comment>
<reference evidence="19" key="1">
    <citation type="submission" date="2017-09" db="EMBL/GenBank/DDBJ databases">
        <title>Depth-based differentiation of microbial function through sediment-hosted aquifers and enrichment of novel symbionts in the deep terrestrial subsurface.</title>
        <authorList>
            <person name="Probst A.J."/>
            <person name="Ladd B."/>
            <person name="Jarett J.K."/>
            <person name="Geller-Mcgrath D.E."/>
            <person name="Sieber C.M.K."/>
            <person name="Emerson J.B."/>
            <person name="Anantharaman K."/>
            <person name="Thomas B.C."/>
            <person name="Malmstrom R."/>
            <person name="Stieglmeier M."/>
            <person name="Klingl A."/>
            <person name="Woyke T."/>
            <person name="Ryan C.M."/>
            <person name="Banfield J.F."/>
        </authorList>
    </citation>
    <scope>NUCLEOTIDE SEQUENCE [LARGE SCALE GENOMIC DNA]</scope>
</reference>
<dbReference type="SUPFAM" id="SSF53098">
    <property type="entry name" value="Ribonuclease H-like"/>
    <property type="match status" value="1"/>
</dbReference>
<protein>
    <recommendedName>
        <fullName evidence="7 14">Ribonuclease HII</fullName>
        <shortName evidence="14">RNase HII</shortName>
        <ecNumber evidence="6 14">3.1.26.4</ecNumber>
    </recommendedName>
</protein>
<evidence type="ECO:0000256" key="4">
    <source>
        <dbReference type="ARBA" id="ARBA00004496"/>
    </source>
</evidence>
<evidence type="ECO:0000256" key="6">
    <source>
        <dbReference type="ARBA" id="ARBA00012180"/>
    </source>
</evidence>
<dbReference type="HAMAP" id="MF_00052_B">
    <property type="entry name" value="RNase_HII_B"/>
    <property type="match status" value="1"/>
</dbReference>
<evidence type="ECO:0000256" key="5">
    <source>
        <dbReference type="ARBA" id="ARBA00007383"/>
    </source>
</evidence>
<dbReference type="InterPro" id="IPR001352">
    <property type="entry name" value="RNase_HII/HIII"/>
</dbReference>
<evidence type="ECO:0000259" key="17">
    <source>
        <dbReference type="PROSITE" id="PS51975"/>
    </source>
</evidence>
<dbReference type="CDD" id="cd07182">
    <property type="entry name" value="RNase_HII_bacteria_HII_like"/>
    <property type="match status" value="1"/>
</dbReference>
<keyword evidence="9 14" id="KW-0540">Nuclease</keyword>
<evidence type="ECO:0000313" key="18">
    <source>
        <dbReference type="EMBL" id="PIZ98832.1"/>
    </source>
</evidence>